<evidence type="ECO:0000256" key="5">
    <source>
        <dbReference type="ARBA" id="ARBA00022691"/>
    </source>
</evidence>
<dbReference type="Proteomes" id="UP001212821">
    <property type="component" value="Chromosome"/>
</dbReference>
<evidence type="ECO:0000313" key="8">
    <source>
        <dbReference type="Proteomes" id="UP001212821"/>
    </source>
</evidence>
<dbReference type="GO" id="GO:0008168">
    <property type="term" value="F:methyltransferase activity"/>
    <property type="evidence" value="ECO:0007669"/>
    <property type="project" value="UniProtKB-KW"/>
</dbReference>
<evidence type="ECO:0000256" key="6">
    <source>
        <dbReference type="RuleBase" id="RU362030"/>
    </source>
</evidence>
<evidence type="ECO:0000256" key="1">
    <source>
        <dbReference type="ARBA" id="ARBA00003907"/>
    </source>
</evidence>
<evidence type="ECO:0000256" key="3">
    <source>
        <dbReference type="ARBA" id="ARBA00022603"/>
    </source>
</evidence>
<sequence>MTPTPDTMSPVSRTALSVARVRAYESGRPDPLFVDPYAAEFVAAAGPPTEAPEGTRLSGLAAMLVMSIMLRTRFYDDRLTAAGAEQVVLLAAGLDTRAYRLDWPVGTRVWELDLPPVLAFKEQVLDSAGAAPKCEREALAGDLLDPGWPRRLVEAGFDPQRPTAWLAEGLVVYFDAEQAAGLLTAIGSLSAPGSRLLMERGRDVSRTPHDPTLAHVTELWQGGLGPDTDKWLDAHGWSTRTTSLAEAGDTYGRPLSDGLGRTSGFIEAVRTAAG</sequence>
<dbReference type="PANTHER" id="PTHR43619:SF2">
    <property type="entry name" value="S-ADENOSYL-L-METHIONINE-DEPENDENT METHYLTRANSFERASES SUPERFAMILY PROTEIN"/>
    <property type="match status" value="1"/>
</dbReference>
<dbReference type="Gene3D" id="3.40.50.150">
    <property type="entry name" value="Vaccinia Virus protein VP39"/>
    <property type="match status" value="1"/>
</dbReference>
<evidence type="ECO:0000256" key="2">
    <source>
        <dbReference type="ARBA" id="ARBA00008138"/>
    </source>
</evidence>
<dbReference type="SUPFAM" id="SSF53335">
    <property type="entry name" value="S-adenosyl-L-methionine-dependent methyltransferases"/>
    <property type="match status" value="1"/>
</dbReference>
<dbReference type="GO" id="GO:0032259">
    <property type="term" value="P:methylation"/>
    <property type="evidence" value="ECO:0007669"/>
    <property type="project" value="UniProtKB-KW"/>
</dbReference>
<dbReference type="NCBIfam" id="TIGR00027">
    <property type="entry name" value="mthyl_TIGR00027"/>
    <property type="match status" value="1"/>
</dbReference>
<dbReference type="EMBL" id="CP115450">
    <property type="protein sequence ID" value="WBP84412.1"/>
    <property type="molecule type" value="Genomic_DNA"/>
</dbReference>
<dbReference type="RefSeq" id="WP_270139607.1">
    <property type="nucleotide sequence ID" value="NZ_CP115450.1"/>
</dbReference>
<keyword evidence="8" id="KW-1185">Reference proteome</keyword>
<comment type="function">
    <text evidence="1 6">Exhibits S-adenosyl-L-methionine-dependent methyltransferase activity.</text>
</comment>
<protein>
    <recommendedName>
        <fullName evidence="6">S-adenosyl-L-methionine-dependent methyltransferase</fullName>
        <ecNumber evidence="6">2.1.1.-</ecNumber>
    </recommendedName>
</protein>
<evidence type="ECO:0000313" key="7">
    <source>
        <dbReference type="EMBL" id="WBP84412.1"/>
    </source>
</evidence>
<accession>A0ABY7PW46</accession>
<dbReference type="InterPro" id="IPR007213">
    <property type="entry name" value="Ppm1/Ppm2/Tcmp"/>
</dbReference>
<reference evidence="8" key="1">
    <citation type="submission" date="2022-12" db="EMBL/GenBank/DDBJ databases">
        <authorList>
            <person name="Mo P."/>
        </authorList>
    </citation>
    <scope>NUCLEOTIDE SEQUENCE [LARGE SCALE GENOMIC DNA]</scope>
    <source>
        <strain evidence="8">HUAS 3-15</strain>
    </source>
</reference>
<dbReference type="EC" id="2.1.1.-" evidence="6"/>
<keyword evidence="4" id="KW-0808">Transferase</keyword>
<organism evidence="7 8">
    <name type="scientific">Kitasatospora cathayae</name>
    <dbReference type="NCBI Taxonomy" id="3004092"/>
    <lineage>
        <taxon>Bacteria</taxon>
        <taxon>Bacillati</taxon>
        <taxon>Actinomycetota</taxon>
        <taxon>Actinomycetes</taxon>
        <taxon>Kitasatosporales</taxon>
        <taxon>Streptomycetaceae</taxon>
        <taxon>Kitasatospora</taxon>
    </lineage>
</organism>
<keyword evidence="5 6" id="KW-0949">S-adenosyl-L-methionine</keyword>
<dbReference type="Pfam" id="PF04072">
    <property type="entry name" value="LCM"/>
    <property type="match status" value="1"/>
</dbReference>
<comment type="similarity">
    <text evidence="2 6">Belongs to the UPF0677 family.</text>
</comment>
<proteinExistence type="inferred from homology"/>
<dbReference type="InterPro" id="IPR011610">
    <property type="entry name" value="SAM_mthyl_Trfase_ML2640-like"/>
</dbReference>
<evidence type="ECO:0000256" key="4">
    <source>
        <dbReference type="ARBA" id="ARBA00022679"/>
    </source>
</evidence>
<keyword evidence="3 6" id="KW-0489">Methyltransferase</keyword>
<dbReference type="InterPro" id="IPR029063">
    <property type="entry name" value="SAM-dependent_MTases_sf"/>
</dbReference>
<dbReference type="PANTHER" id="PTHR43619">
    <property type="entry name" value="S-ADENOSYL-L-METHIONINE-DEPENDENT METHYLTRANSFERASE YKTD-RELATED"/>
    <property type="match status" value="1"/>
</dbReference>
<gene>
    <name evidence="7" type="ORF">O1G21_00125</name>
</gene>
<name>A0ABY7PW46_9ACTN</name>